<feature type="domain" description="AMP-dependent synthetase/ligase" evidence="3">
    <location>
        <begin position="81"/>
        <end position="272"/>
    </location>
</feature>
<keyword evidence="2 4" id="KW-0436">Ligase</keyword>
<dbReference type="Proteomes" id="UP001314241">
    <property type="component" value="Unassembled WGS sequence"/>
</dbReference>
<name>A0ABM9N403_9LACO</name>
<gene>
    <name evidence="4" type="ORF">R54876_GBNLAHCA_00452</name>
</gene>
<comment type="similarity">
    <text evidence="1">Belongs to the ATP-dependent AMP-binding enzyme family.</text>
</comment>
<protein>
    <submittedName>
        <fullName evidence="4">O-succinylbenzoic acid-CoA ligase MenE or related acyl-CoA synthetase (AMP-forming) (MenE/FadK)</fullName>
        <ecNumber evidence="4">6.2.1.3</ecNumber>
    </submittedName>
</protein>
<dbReference type="EMBL" id="CAWVOH010000001">
    <property type="protein sequence ID" value="CAK8053893.1"/>
    <property type="molecule type" value="Genomic_DNA"/>
</dbReference>
<reference evidence="4 5" key="1">
    <citation type="submission" date="2024-01" db="EMBL/GenBank/DDBJ databases">
        <authorList>
            <person name="Botero Cardona J."/>
        </authorList>
    </citation>
    <scope>NUCLEOTIDE SEQUENCE [LARGE SCALE GENOMIC DNA]</scope>
    <source>
        <strain evidence="4 5">LMG 33000</strain>
    </source>
</reference>
<dbReference type="GO" id="GO:0004467">
    <property type="term" value="F:long-chain fatty acid-CoA ligase activity"/>
    <property type="evidence" value="ECO:0007669"/>
    <property type="project" value="UniProtKB-EC"/>
</dbReference>
<dbReference type="SUPFAM" id="SSF56801">
    <property type="entry name" value="Acetyl-CoA synthetase-like"/>
    <property type="match status" value="1"/>
</dbReference>
<evidence type="ECO:0000313" key="4">
    <source>
        <dbReference type="EMBL" id="CAK8053893.1"/>
    </source>
</evidence>
<dbReference type="Pfam" id="PF00501">
    <property type="entry name" value="AMP-binding"/>
    <property type="match status" value="1"/>
</dbReference>
<dbReference type="Gene3D" id="3.40.50.12780">
    <property type="entry name" value="N-terminal domain of ligase-like"/>
    <property type="match status" value="1"/>
</dbReference>
<dbReference type="PANTHER" id="PTHR43201">
    <property type="entry name" value="ACYL-COA SYNTHETASE"/>
    <property type="match status" value="1"/>
</dbReference>
<dbReference type="InterPro" id="IPR045851">
    <property type="entry name" value="AMP-bd_C_sf"/>
</dbReference>
<evidence type="ECO:0000256" key="2">
    <source>
        <dbReference type="ARBA" id="ARBA00022598"/>
    </source>
</evidence>
<dbReference type="InterPro" id="IPR042099">
    <property type="entry name" value="ANL_N_sf"/>
</dbReference>
<dbReference type="PANTHER" id="PTHR43201:SF5">
    <property type="entry name" value="MEDIUM-CHAIN ACYL-COA LIGASE ACSF2, MITOCHONDRIAL"/>
    <property type="match status" value="1"/>
</dbReference>
<dbReference type="EC" id="6.2.1.3" evidence="4"/>
<dbReference type="InterPro" id="IPR020845">
    <property type="entry name" value="AMP-binding_CS"/>
</dbReference>
<evidence type="ECO:0000259" key="3">
    <source>
        <dbReference type="Pfam" id="PF00501"/>
    </source>
</evidence>
<keyword evidence="5" id="KW-1185">Reference proteome</keyword>
<evidence type="ECO:0000313" key="5">
    <source>
        <dbReference type="Proteomes" id="UP001314241"/>
    </source>
</evidence>
<organism evidence="4 5">
    <name type="scientific">Eupransor demetentiae</name>
    <dbReference type="NCBI Taxonomy" id="3109584"/>
    <lineage>
        <taxon>Bacteria</taxon>
        <taxon>Bacillati</taxon>
        <taxon>Bacillota</taxon>
        <taxon>Bacilli</taxon>
        <taxon>Lactobacillales</taxon>
        <taxon>Lactobacillaceae</taxon>
        <taxon>Eupransor</taxon>
    </lineage>
</organism>
<dbReference type="RefSeq" id="WP_349641440.1">
    <property type="nucleotide sequence ID" value="NZ_CAWVOH010000001.1"/>
</dbReference>
<evidence type="ECO:0000256" key="1">
    <source>
        <dbReference type="ARBA" id="ARBA00006432"/>
    </source>
</evidence>
<sequence>MSFDLNQLNFASEDSLALVLPKEKLTYGQLKTAVQKRMGDFPQKQELISVLAEEDKGLIIYLLAIIQSGNYPIFGQLDCQKQEWNFPKEPLFIGQTSGSTGKAKHYLRDWASWEAGYQAMQTVFPINEADLIATASPLATSLGLHTLFLALFLGKPFVHLNKKTPNWSGKTALFAVPTYLLKHSDCPLDLDQIYLGGGSLSASGLKRIIEYYPEAELFEFYGASESSFISWQNLKTSKPAGSVGQLFPQVQINVTADHSLTVRSPYLFPGYLGQTEAPVEWQLDDLAEYKEGLLILLGRKADLIDHGGNQVSPAEIEKPLQALGQEAIAFGMPDELYGQKIALFCIQPLDLKRIQAVLLKLPAYKRPETIYTAKEVPLTANQKVSRHYLAQLAQKGKLHEI</sequence>
<accession>A0ABM9N403</accession>
<dbReference type="PROSITE" id="PS00455">
    <property type="entry name" value="AMP_BINDING"/>
    <property type="match status" value="1"/>
</dbReference>
<proteinExistence type="inferred from homology"/>
<dbReference type="InterPro" id="IPR000873">
    <property type="entry name" value="AMP-dep_synth/lig_dom"/>
</dbReference>
<dbReference type="Gene3D" id="3.30.300.30">
    <property type="match status" value="1"/>
</dbReference>
<comment type="caution">
    <text evidence="4">The sequence shown here is derived from an EMBL/GenBank/DDBJ whole genome shotgun (WGS) entry which is preliminary data.</text>
</comment>